<proteinExistence type="inferred from homology"/>
<dbReference type="InterPro" id="IPR007608">
    <property type="entry name" value="Senescence_reg_S40"/>
</dbReference>
<dbReference type="Proteomes" id="UP001151287">
    <property type="component" value="Unassembled WGS sequence"/>
</dbReference>
<feature type="region of interest" description="Disordered" evidence="2">
    <location>
        <begin position="108"/>
        <end position="130"/>
    </location>
</feature>
<evidence type="ECO:0000313" key="4">
    <source>
        <dbReference type="Proteomes" id="UP001151287"/>
    </source>
</evidence>
<dbReference type="EMBL" id="JAMQYH010000005">
    <property type="protein sequence ID" value="KAJ1686259.1"/>
    <property type="molecule type" value="Genomic_DNA"/>
</dbReference>
<accession>A0A9Q0C2W2</accession>
<evidence type="ECO:0008006" key="5">
    <source>
        <dbReference type="Google" id="ProtNLM"/>
    </source>
</evidence>
<name>A0A9Q0C2W2_9POAL</name>
<evidence type="ECO:0000313" key="3">
    <source>
        <dbReference type="EMBL" id="KAJ1686259.1"/>
    </source>
</evidence>
<dbReference type="OrthoDB" id="684536at2759"/>
<sequence>MSVIRVVSFVSCRAVSRAVSCRSQFLSFSPLLSPFLFSCGLATSSSPGRSIDSVQWWHRMETIGPHRRSSSSDRYFLLFSPPPASPKPDSILAKPASDDSAELQEDDIFSTNNGSGFGSESDPSMLSRALSSVTISPSSATSASASRRHVNLDPPSGMLALLQDTKQPIASSTASSLHRKATIASAASASTARMIPAPKLKVKDEYALPHQSAPMNIPVGPPRKPRGGIWLDEGGEGDDYTDMSEMLPPHEIVARRMANTPLTASSCLEGVGRTLKGRDLRRVRNAVWRQTGFLD</sequence>
<dbReference type="PANTHER" id="PTHR33083:SF114">
    <property type="entry name" value="OS10G0481000 PROTEIN"/>
    <property type="match status" value="1"/>
</dbReference>
<gene>
    <name evidence="3" type="ORF">LUZ63_017649</name>
</gene>
<organism evidence="3 4">
    <name type="scientific">Rhynchospora breviuscula</name>
    <dbReference type="NCBI Taxonomy" id="2022672"/>
    <lineage>
        <taxon>Eukaryota</taxon>
        <taxon>Viridiplantae</taxon>
        <taxon>Streptophyta</taxon>
        <taxon>Embryophyta</taxon>
        <taxon>Tracheophyta</taxon>
        <taxon>Spermatophyta</taxon>
        <taxon>Magnoliopsida</taxon>
        <taxon>Liliopsida</taxon>
        <taxon>Poales</taxon>
        <taxon>Cyperaceae</taxon>
        <taxon>Cyperoideae</taxon>
        <taxon>Rhynchosporeae</taxon>
        <taxon>Rhynchospora</taxon>
    </lineage>
</organism>
<evidence type="ECO:0000256" key="1">
    <source>
        <dbReference type="ARBA" id="ARBA00034773"/>
    </source>
</evidence>
<reference evidence="3" key="1">
    <citation type="journal article" date="2022" name="Cell">
        <title>Repeat-based holocentromeres influence genome architecture and karyotype evolution.</title>
        <authorList>
            <person name="Hofstatter P.G."/>
            <person name="Thangavel G."/>
            <person name="Lux T."/>
            <person name="Neumann P."/>
            <person name="Vondrak T."/>
            <person name="Novak P."/>
            <person name="Zhang M."/>
            <person name="Costa L."/>
            <person name="Castellani M."/>
            <person name="Scott A."/>
            <person name="Toegelov H."/>
            <person name="Fuchs J."/>
            <person name="Mata-Sucre Y."/>
            <person name="Dias Y."/>
            <person name="Vanzela A.L.L."/>
            <person name="Huettel B."/>
            <person name="Almeida C.C.S."/>
            <person name="Simkova H."/>
            <person name="Souza G."/>
            <person name="Pedrosa-Harand A."/>
            <person name="Macas J."/>
            <person name="Mayer K.F.X."/>
            <person name="Houben A."/>
            <person name="Marques A."/>
        </authorList>
    </citation>
    <scope>NUCLEOTIDE SEQUENCE</scope>
    <source>
        <strain evidence="3">RhyBre1mFocal</strain>
    </source>
</reference>
<evidence type="ECO:0000256" key="2">
    <source>
        <dbReference type="SAM" id="MobiDB-lite"/>
    </source>
</evidence>
<dbReference type="GO" id="GO:0010150">
    <property type="term" value="P:leaf senescence"/>
    <property type="evidence" value="ECO:0007669"/>
    <property type="project" value="UniProtKB-ARBA"/>
</dbReference>
<dbReference type="AlphaFoldDB" id="A0A9Q0C2W2"/>
<protein>
    <recommendedName>
        <fullName evidence="5">Senescence regulator</fullName>
    </recommendedName>
</protein>
<comment type="similarity">
    <text evidence="1">Belongs to the senescence regulator S40 family.</text>
</comment>
<keyword evidence="4" id="KW-1185">Reference proteome</keyword>
<dbReference type="PANTHER" id="PTHR33083">
    <property type="entry name" value="EXPRESSED PROTEIN"/>
    <property type="match status" value="1"/>
</dbReference>
<dbReference type="Pfam" id="PF04520">
    <property type="entry name" value="Senescence_reg"/>
    <property type="match status" value="1"/>
</dbReference>
<comment type="caution">
    <text evidence="3">The sequence shown here is derived from an EMBL/GenBank/DDBJ whole genome shotgun (WGS) entry which is preliminary data.</text>
</comment>